<dbReference type="AlphaFoldDB" id="A0A6V7VYR3"/>
<feature type="transmembrane region" description="Helical" evidence="1">
    <location>
        <begin position="28"/>
        <end position="53"/>
    </location>
</feature>
<organism evidence="2 3">
    <name type="scientific">Meloidogyne enterolobii</name>
    <name type="common">Root-knot nematode worm</name>
    <name type="synonym">Meloidogyne mayaguensis</name>
    <dbReference type="NCBI Taxonomy" id="390850"/>
    <lineage>
        <taxon>Eukaryota</taxon>
        <taxon>Metazoa</taxon>
        <taxon>Ecdysozoa</taxon>
        <taxon>Nematoda</taxon>
        <taxon>Chromadorea</taxon>
        <taxon>Rhabditida</taxon>
        <taxon>Tylenchina</taxon>
        <taxon>Tylenchomorpha</taxon>
        <taxon>Tylenchoidea</taxon>
        <taxon>Meloidogynidae</taxon>
        <taxon>Meloidogyninae</taxon>
        <taxon>Meloidogyne</taxon>
    </lineage>
</organism>
<accession>A0A6V7VYR3</accession>
<reference evidence="2 3" key="1">
    <citation type="submission" date="2020-08" db="EMBL/GenBank/DDBJ databases">
        <authorList>
            <person name="Koutsovoulos G."/>
            <person name="Danchin GJ E."/>
        </authorList>
    </citation>
    <scope>NUCLEOTIDE SEQUENCE [LARGE SCALE GENOMIC DNA]</scope>
</reference>
<proteinExistence type="predicted"/>
<comment type="caution">
    <text evidence="2">The sequence shown here is derived from an EMBL/GenBank/DDBJ whole genome shotgun (WGS) entry which is preliminary data.</text>
</comment>
<name>A0A6V7VYR3_MELEN</name>
<keyword evidence="1" id="KW-0472">Membrane</keyword>
<sequence>MNSSGKCCCACHHCHCKKAPLQSKQWRCVGICFGQFVLVVFVTACVMLIYNIIKSRMYAND</sequence>
<evidence type="ECO:0000256" key="1">
    <source>
        <dbReference type="SAM" id="Phobius"/>
    </source>
</evidence>
<dbReference type="Proteomes" id="UP000580250">
    <property type="component" value="Unassembled WGS sequence"/>
</dbReference>
<protein>
    <submittedName>
        <fullName evidence="2">Uncharacterized protein</fullName>
    </submittedName>
</protein>
<dbReference type="EMBL" id="CAJEWN010000341">
    <property type="protein sequence ID" value="CAD2179341.1"/>
    <property type="molecule type" value="Genomic_DNA"/>
</dbReference>
<gene>
    <name evidence="2" type="ORF">MENT_LOCUS31342</name>
</gene>
<keyword evidence="1" id="KW-1133">Transmembrane helix</keyword>
<evidence type="ECO:0000313" key="2">
    <source>
        <dbReference type="EMBL" id="CAD2179341.1"/>
    </source>
</evidence>
<keyword evidence="1" id="KW-0812">Transmembrane</keyword>
<evidence type="ECO:0000313" key="3">
    <source>
        <dbReference type="Proteomes" id="UP000580250"/>
    </source>
</evidence>